<proteinExistence type="predicted"/>
<dbReference type="EMBL" id="MU154566">
    <property type="protein sequence ID" value="KAF9495041.1"/>
    <property type="molecule type" value="Genomic_DNA"/>
</dbReference>
<accession>A0A9P5ZWQ0</accession>
<comment type="caution">
    <text evidence="1">The sequence shown here is derived from an EMBL/GenBank/DDBJ whole genome shotgun (WGS) entry which is preliminary data.</text>
</comment>
<sequence>MLRLAVAVSGGGICFWNHSVAAKGPASWAKHGWRWDGNEEASNPETSSCSSADLVSSRCNQVVTPREETRALSWRRSSCSKV</sequence>
<protein>
    <submittedName>
        <fullName evidence="1">Uncharacterized protein</fullName>
    </submittedName>
</protein>
<reference evidence="1" key="1">
    <citation type="submission" date="2020-11" db="EMBL/GenBank/DDBJ databases">
        <authorList>
            <consortium name="DOE Joint Genome Institute"/>
            <person name="Ahrendt S."/>
            <person name="Riley R."/>
            <person name="Andreopoulos W."/>
            <person name="Labutti K."/>
            <person name="Pangilinan J."/>
            <person name="Ruiz-Duenas F.J."/>
            <person name="Barrasa J.M."/>
            <person name="Sanchez-Garcia M."/>
            <person name="Camarero S."/>
            <person name="Miyauchi S."/>
            <person name="Serrano A."/>
            <person name="Linde D."/>
            <person name="Babiker R."/>
            <person name="Drula E."/>
            <person name="Ayuso-Fernandez I."/>
            <person name="Pacheco R."/>
            <person name="Padilla G."/>
            <person name="Ferreira P."/>
            <person name="Barriuso J."/>
            <person name="Kellner H."/>
            <person name="Castanera R."/>
            <person name="Alfaro M."/>
            <person name="Ramirez L."/>
            <person name="Pisabarro A.G."/>
            <person name="Kuo A."/>
            <person name="Tritt A."/>
            <person name="Lipzen A."/>
            <person name="He G."/>
            <person name="Yan M."/>
            <person name="Ng V."/>
            <person name="Cullen D."/>
            <person name="Martin F."/>
            <person name="Rosso M.-N."/>
            <person name="Henrissat B."/>
            <person name="Hibbett D."/>
            <person name="Martinez A.T."/>
            <person name="Grigoriev I.V."/>
        </authorList>
    </citation>
    <scope>NUCLEOTIDE SEQUENCE</scope>
    <source>
        <strain evidence="1">ATCC 90797</strain>
    </source>
</reference>
<dbReference type="AlphaFoldDB" id="A0A9P5ZWQ0"/>
<keyword evidence="2" id="KW-1185">Reference proteome</keyword>
<name>A0A9P5ZWQ0_PLEER</name>
<dbReference type="Proteomes" id="UP000807025">
    <property type="component" value="Unassembled WGS sequence"/>
</dbReference>
<organism evidence="1 2">
    <name type="scientific">Pleurotus eryngii</name>
    <name type="common">Boletus of the steppes</name>
    <dbReference type="NCBI Taxonomy" id="5323"/>
    <lineage>
        <taxon>Eukaryota</taxon>
        <taxon>Fungi</taxon>
        <taxon>Dikarya</taxon>
        <taxon>Basidiomycota</taxon>
        <taxon>Agaricomycotina</taxon>
        <taxon>Agaricomycetes</taxon>
        <taxon>Agaricomycetidae</taxon>
        <taxon>Agaricales</taxon>
        <taxon>Pleurotineae</taxon>
        <taxon>Pleurotaceae</taxon>
        <taxon>Pleurotus</taxon>
    </lineage>
</organism>
<evidence type="ECO:0000313" key="1">
    <source>
        <dbReference type="EMBL" id="KAF9495041.1"/>
    </source>
</evidence>
<gene>
    <name evidence="1" type="ORF">BDN71DRAFT_1448177</name>
</gene>
<evidence type="ECO:0000313" key="2">
    <source>
        <dbReference type="Proteomes" id="UP000807025"/>
    </source>
</evidence>